<evidence type="ECO:0000313" key="3">
    <source>
        <dbReference type="Proteomes" id="UP000759131"/>
    </source>
</evidence>
<dbReference type="GO" id="GO:0005886">
    <property type="term" value="C:plasma membrane"/>
    <property type="evidence" value="ECO:0007669"/>
    <property type="project" value="TreeGrafter"/>
</dbReference>
<dbReference type="InterPro" id="IPR011989">
    <property type="entry name" value="ARM-like"/>
</dbReference>
<dbReference type="EMBL" id="CAJPIZ010001777">
    <property type="protein sequence ID" value="CAG2104067.1"/>
    <property type="molecule type" value="Genomic_DNA"/>
</dbReference>
<dbReference type="InterPro" id="IPR049152">
    <property type="entry name" value="EFR3-like_ARM"/>
</dbReference>
<accession>A0A7R9PX63</accession>
<sequence>MISCCGCCSALRPRYKRLVDNIFPSNPQDGLVKSNMEKLTFYALSSPEKLDRIGDYLARKVARDLSRHRNGYTMDAMDQLLVACHAQTLNLFVESFLKIVQQLLESHEPDMQLLATQSFVKFANIEEDTPSYHRRYDFFVSKFSSLCHNGNSNLEVRNMLRTAGLNGLKGVIRKTVSDDLQADIWEEQHMDKIVPSLLFNMQCQDVLCMTTGSVTDGSSQSAPAAASSVAEQCLRDLIGRAAFGHVHSVVKPVIKHLDNHQLWQARQPNEFAVQSFKVIMYSIQAQHSYAVIQMLMSHLDDVSRSQDIPLDAQIRVRTGIVNVLSNIVSISASESIGPSVLEMINSLLHHLRASISNIQDVRHVDDEKQFQETVINTLGEFANNLPDYQKIEIMIFIMSKAPPTVTAATDIQLQNIILKSLLKVTTKYRTVHMSQAFPTSFLNPLLSRSLASDPKVRLTVQQIFHQLLDRHNNLPKLSRPVSLSSPDQLTIEKADRRDLMFMKKHGTELLFHIYENVQLSNNTDNNFDAIYATLALLCVELNSEETLAELLRLTFAIQDLAAAKGSTLADRHKSSIHCLVAGFLHLVGHLVAIPAYCTHVETVIKCRTEKTPWFLPERNAENKQNKSARRDVIDAKLHASPPDDLWDELMFNKAVITEALQSSGHDISALLTPFMPRNMVDSSMTRSISDLNTITVEVDSVNSSPGLPRRQPEEEITFESLRKIINEPISAKQDEQEIRRLQIVDRFKNASFHDLIARYERKSNDLQHKLLEALTKYSALQTIDANKAVAPDVEVVGDEQFMDCVDSVAIGAGGDDGGQALTGDKDWHFYENPLKELCAESEVNGVGPPLFALKFPELFVY</sequence>
<evidence type="ECO:0008006" key="4">
    <source>
        <dbReference type="Google" id="ProtNLM"/>
    </source>
</evidence>
<dbReference type="PANTHER" id="PTHR12444:SF8">
    <property type="entry name" value="PROTEIN EFR3 HOMOLOG CMP44E"/>
    <property type="match status" value="1"/>
</dbReference>
<proteinExistence type="inferred from homology"/>
<dbReference type="SUPFAM" id="SSF48371">
    <property type="entry name" value="ARM repeat"/>
    <property type="match status" value="1"/>
</dbReference>
<dbReference type="Gene3D" id="1.25.10.10">
    <property type="entry name" value="Leucine-rich Repeat Variant"/>
    <property type="match status" value="1"/>
</dbReference>
<name>A0A7R9PX63_9ACAR</name>
<dbReference type="InterPro" id="IPR051851">
    <property type="entry name" value="EFR3_Homologs"/>
</dbReference>
<keyword evidence="3" id="KW-1185">Reference proteome</keyword>
<dbReference type="GO" id="GO:0072659">
    <property type="term" value="P:protein localization to plasma membrane"/>
    <property type="evidence" value="ECO:0007669"/>
    <property type="project" value="TreeGrafter"/>
</dbReference>
<dbReference type="PANTHER" id="PTHR12444">
    <property type="entry name" value="PROTEIN EFR3 HOMOLOG CMP44E"/>
    <property type="match status" value="1"/>
</dbReference>
<comment type="similarity">
    <text evidence="1">Belongs to the EFR3 family.</text>
</comment>
<evidence type="ECO:0000313" key="2">
    <source>
        <dbReference type="EMBL" id="CAD7623637.1"/>
    </source>
</evidence>
<evidence type="ECO:0000256" key="1">
    <source>
        <dbReference type="ARBA" id="ARBA00010216"/>
    </source>
</evidence>
<organism evidence="2">
    <name type="scientific">Medioppia subpectinata</name>
    <dbReference type="NCBI Taxonomy" id="1979941"/>
    <lineage>
        <taxon>Eukaryota</taxon>
        <taxon>Metazoa</taxon>
        <taxon>Ecdysozoa</taxon>
        <taxon>Arthropoda</taxon>
        <taxon>Chelicerata</taxon>
        <taxon>Arachnida</taxon>
        <taxon>Acari</taxon>
        <taxon>Acariformes</taxon>
        <taxon>Sarcoptiformes</taxon>
        <taxon>Oribatida</taxon>
        <taxon>Brachypylina</taxon>
        <taxon>Oppioidea</taxon>
        <taxon>Oppiidae</taxon>
        <taxon>Medioppia</taxon>
    </lineage>
</organism>
<reference evidence="2" key="1">
    <citation type="submission" date="2020-11" db="EMBL/GenBank/DDBJ databases">
        <authorList>
            <person name="Tran Van P."/>
        </authorList>
    </citation>
    <scope>NUCLEOTIDE SEQUENCE</scope>
</reference>
<dbReference type="InterPro" id="IPR016024">
    <property type="entry name" value="ARM-type_fold"/>
</dbReference>
<dbReference type="EMBL" id="OC856352">
    <property type="protein sequence ID" value="CAD7623637.1"/>
    <property type="molecule type" value="Genomic_DNA"/>
</dbReference>
<protein>
    <recommendedName>
        <fullName evidence="4">EFR3-like protein</fullName>
    </recommendedName>
</protein>
<gene>
    <name evidence="2" type="ORF">OSB1V03_LOCUS4090</name>
</gene>
<dbReference type="AlphaFoldDB" id="A0A7R9PX63"/>
<dbReference type="Pfam" id="PF21052">
    <property type="entry name" value="EFR3_ARM"/>
    <property type="match status" value="1"/>
</dbReference>
<dbReference type="OrthoDB" id="19232at2759"/>
<dbReference type="Proteomes" id="UP000759131">
    <property type="component" value="Unassembled WGS sequence"/>
</dbReference>